<dbReference type="InterPro" id="IPR001313">
    <property type="entry name" value="Pumilio_RNA-bd_rpt"/>
</dbReference>
<dbReference type="InterPro" id="IPR033712">
    <property type="entry name" value="Pumilio_RNA-bd"/>
</dbReference>
<reference evidence="8" key="1">
    <citation type="journal article" date="2019" name="Curr. Biol.">
        <title>Genome Sequence of Striga asiatica Provides Insight into the Evolution of Plant Parasitism.</title>
        <authorList>
            <person name="Yoshida S."/>
            <person name="Kim S."/>
            <person name="Wafula E.K."/>
            <person name="Tanskanen J."/>
            <person name="Kim Y.M."/>
            <person name="Honaas L."/>
            <person name="Yang Z."/>
            <person name="Spallek T."/>
            <person name="Conn C.E."/>
            <person name="Ichihashi Y."/>
            <person name="Cheong K."/>
            <person name="Cui S."/>
            <person name="Der J.P."/>
            <person name="Gundlach H."/>
            <person name="Jiao Y."/>
            <person name="Hori C."/>
            <person name="Ishida J.K."/>
            <person name="Kasahara H."/>
            <person name="Kiba T."/>
            <person name="Kim M.S."/>
            <person name="Koo N."/>
            <person name="Laohavisit A."/>
            <person name="Lee Y.H."/>
            <person name="Lumba S."/>
            <person name="McCourt P."/>
            <person name="Mortimer J.C."/>
            <person name="Mutuku J.M."/>
            <person name="Nomura T."/>
            <person name="Sasaki-Sekimoto Y."/>
            <person name="Seto Y."/>
            <person name="Wang Y."/>
            <person name="Wakatake T."/>
            <person name="Sakakibara H."/>
            <person name="Demura T."/>
            <person name="Yamaguchi S."/>
            <person name="Yoneyama K."/>
            <person name="Manabe R.I."/>
            <person name="Nelson D.C."/>
            <person name="Schulman A.H."/>
            <person name="Timko M.P."/>
            <person name="dePamphilis C.W."/>
            <person name="Choi D."/>
            <person name="Shirasu K."/>
        </authorList>
    </citation>
    <scope>NUCLEOTIDE SEQUENCE [LARGE SCALE GENOMIC DNA]</scope>
    <source>
        <strain evidence="8">cv. UVA1</strain>
    </source>
</reference>
<proteinExistence type="predicted"/>
<protein>
    <submittedName>
        <fullName evidence="7">Pumilio 12</fullName>
    </submittedName>
</protein>
<feature type="repeat" description="Pumilio" evidence="5">
    <location>
        <begin position="420"/>
        <end position="455"/>
    </location>
</feature>
<comment type="function">
    <text evidence="4">Sequence-specific RNA-binding protein that regulates translation and mRNA stability by binding the 3'-UTR of target mRNAs.</text>
</comment>
<evidence type="ECO:0000313" key="7">
    <source>
        <dbReference type="EMBL" id="GER42158.1"/>
    </source>
</evidence>
<dbReference type="InterPro" id="IPR016024">
    <property type="entry name" value="ARM-type_fold"/>
</dbReference>
<evidence type="ECO:0000256" key="3">
    <source>
        <dbReference type="ARBA" id="ARBA00022884"/>
    </source>
</evidence>
<dbReference type="EMBL" id="BKCP01006294">
    <property type="protein sequence ID" value="GER42158.1"/>
    <property type="molecule type" value="Genomic_DNA"/>
</dbReference>
<feature type="repeat" description="Pumilio" evidence="5">
    <location>
        <begin position="201"/>
        <end position="236"/>
    </location>
</feature>
<dbReference type="InterPro" id="IPR011989">
    <property type="entry name" value="ARM-like"/>
</dbReference>
<dbReference type="Pfam" id="PF22493">
    <property type="entry name" value="PUF_NOP9"/>
    <property type="match status" value="1"/>
</dbReference>
<dbReference type="PROSITE" id="PS50303">
    <property type="entry name" value="PUM_HD"/>
    <property type="match status" value="1"/>
</dbReference>
<organism evidence="7 8">
    <name type="scientific">Striga asiatica</name>
    <name type="common">Asiatic witchweed</name>
    <name type="synonym">Buchnera asiatica</name>
    <dbReference type="NCBI Taxonomy" id="4170"/>
    <lineage>
        <taxon>Eukaryota</taxon>
        <taxon>Viridiplantae</taxon>
        <taxon>Streptophyta</taxon>
        <taxon>Embryophyta</taxon>
        <taxon>Tracheophyta</taxon>
        <taxon>Spermatophyta</taxon>
        <taxon>Magnoliopsida</taxon>
        <taxon>eudicotyledons</taxon>
        <taxon>Gunneridae</taxon>
        <taxon>Pentapetalae</taxon>
        <taxon>asterids</taxon>
        <taxon>lamiids</taxon>
        <taxon>Lamiales</taxon>
        <taxon>Orobanchaceae</taxon>
        <taxon>Buchnereae</taxon>
        <taxon>Striga</taxon>
    </lineage>
</organism>
<dbReference type="FunFam" id="1.25.10.10:FF:000237">
    <property type="entry name" value="Pumilio homolog 9"/>
    <property type="match status" value="1"/>
</dbReference>
<evidence type="ECO:0000256" key="2">
    <source>
        <dbReference type="ARBA" id="ARBA00022845"/>
    </source>
</evidence>
<dbReference type="GO" id="GO:0006417">
    <property type="term" value="P:regulation of translation"/>
    <property type="evidence" value="ECO:0007669"/>
    <property type="project" value="UniProtKB-KW"/>
</dbReference>
<evidence type="ECO:0000256" key="4">
    <source>
        <dbReference type="ARBA" id="ARBA00058490"/>
    </source>
</evidence>
<dbReference type="Gene3D" id="1.25.10.10">
    <property type="entry name" value="Leucine-rich Repeat Variant"/>
    <property type="match status" value="1"/>
</dbReference>
<comment type="caution">
    <text evidence="7">The sequence shown here is derived from an EMBL/GenBank/DDBJ whole genome shotgun (WGS) entry which is preliminary data.</text>
</comment>
<keyword evidence="2" id="KW-0810">Translation regulation</keyword>
<evidence type="ECO:0000313" key="8">
    <source>
        <dbReference type="Proteomes" id="UP000325081"/>
    </source>
</evidence>
<keyword evidence="3" id="KW-0694">RNA-binding</keyword>
<feature type="repeat" description="Pumilio" evidence="5">
    <location>
        <begin position="456"/>
        <end position="493"/>
    </location>
</feature>
<dbReference type="PROSITE" id="PS50302">
    <property type="entry name" value="PUM"/>
    <property type="match status" value="7"/>
</dbReference>
<dbReference type="GO" id="GO:0003729">
    <property type="term" value="F:mRNA binding"/>
    <property type="evidence" value="ECO:0007669"/>
    <property type="project" value="TreeGrafter"/>
</dbReference>
<dbReference type="PANTHER" id="PTHR12537:SF129">
    <property type="entry name" value="PUMILIO HOMOLOG 15-LIKE"/>
    <property type="match status" value="1"/>
</dbReference>
<dbReference type="SUPFAM" id="SSF48371">
    <property type="entry name" value="ARM repeat"/>
    <property type="match status" value="1"/>
</dbReference>
<dbReference type="OrthoDB" id="668540at2759"/>
<dbReference type="PANTHER" id="PTHR12537">
    <property type="entry name" value="RNA BINDING PROTEIN PUMILIO-RELATED"/>
    <property type="match status" value="1"/>
</dbReference>
<feature type="repeat" description="Pumilio" evidence="5">
    <location>
        <begin position="347"/>
        <end position="383"/>
    </location>
</feature>
<evidence type="ECO:0000256" key="5">
    <source>
        <dbReference type="PROSITE-ProRule" id="PRU00317"/>
    </source>
</evidence>
<keyword evidence="8" id="KW-1185">Reference proteome</keyword>
<evidence type="ECO:0000256" key="1">
    <source>
        <dbReference type="ARBA" id="ARBA00022737"/>
    </source>
</evidence>
<dbReference type="GO" id="GO:0005737">
    <property type="term" value="C:cytoplasm"/>
    <property type="evidence" value="ECO:0007669"/>
    <property type="project" value="TreeGrafter"/>
</dbReference>
<name>A0A5A7QB08_STRAF</name>
<dbReference type="SMART" id="SM00025">
    <property type="entry name" value="Pumilio"/>
    <property type="match status" value="8"/>
</dbReference>
<dbReference type="InterPro" id="IPR033133">
    <property type="entry name" value="PUM-HD"/>
</dbReference>
<sequence>MDERDRYIDNLFNSGEVSSDFYAGRHLGFHSPAAAGNGFSGWPISYPSHTFSYDAAASANPLESEFARLSISGRSSAANGGAGVGFPSEIGSMQRLRAQSAARAQNLSGPNLFLGPGMGLGPYDGSLSPFNNNLNGLNNLNQFTPNYGRANVSNLSSLNGFSSGFRDYLPGYETGPWSHRPALANGNGGSSRRLIYSSLAELRGKIALAARDQIGCRFLQSKFEEGKPEDIRLIFSEIKDSICELMVDQFGNYLVQKFFRVCNEDQMTQLLCVLINDERKFKEICTDMHGTRAVQKLIEHLTNAEQRSLLTSVLRRITLPLVKNNNGQHVIQHCLRYFKEDNKHILNVVADNCLDVATDKSGCCVLQQCLTHSSGEPRDRLMAQITSNALILAEHPYGNYVVQYILGFKMLHVTSDIMASLSGNYVSLSMNKYGSNVVEQCLKQSEGDQALPIIEELIRSPHFLRVLLDPYGNYVAQSALMVSKGTAQHALMKLIQYNYASLHSHPHGKRVLARTKGIKLRP</sequence>
<dbReference type="AlphaFoldDB" id="A0A5A7QB08"/>
<gene>
    <name evidence="7" type="ORF">STAS_18926</name>
</gene>
<evidence type="ECO:0000259" key="6">
    <source>
        <dbReference type="PROSITE" id="PS50303"/>
    </source>
</evidence>
<feature type="repeat" description="Pumilio" evidence="5">
    <location>
        <begin position="273"/>
        <end position="311"/>
    </location>
</feature>
<dbReference type="Proteomes" id="UP000325081">
    <property type="component" value="Unassembled WGS sequence"/>
</dbReference>
<accession>A0A5A7QB08</accession>
<keyword evidence="1" id="KW-0677">Repeat</keyword>
<feature type="domain" description="PUM-HD" evidence="6">
    <location>
        <begin position="177"/>
        <end position="519"/>
    </location>
</feature>
<feature type="repeat" description="Pumilio" evidence="5">
    <location>
        <begin position="384"/>
        <end position="419"/>
    </location>
</feature>
<dbReference type="CDD" id="cd07920">
    <property type="entry name" value="Pumilio"/>
    <property type="match status" value="1"/>
</dbReference>
<feature type="repeat" description="Pumilio" evidence="5">
    <location>
        <begin position="237"/>
        <end position="272"/>
    </location>
</feature>